<accession>A0A0P0Y479</accession>
<gene>
    <name evidence="1" type="ordered locus">Os11g0600301</name>
    <name evidence="1" type="ORF">OSNPB_110600301</name>
</gene>
<dbReference type="EMBL" id="AP014967">
    <property type="protein sequence ID" value="BAT14748.1"/>
    <property type="molecule type" value="Genomic_DNA"/>
</dbReference>
<dbReference type="AlphaFoldDB" id="A0A0P0Y479"/>
<organism evidence="1 2">
    <name type="scientific">Oryza sativa subsp. japonica</name>
    <name type="common">Rice</name>
    <dbReference type="NCBI Taxonomy" id="39947"/>
    <lineage>
        <taxon>Eukaryota</taxon>
        <taxon>Viridiplantae</taxon>
        <taxon>Streptophyta</taxon>
        <taxon>Embryophyta</taxon>
        <taxon>Tracheophyta</taxon>
        <taxon>Spermatophyta</taxon>
        <taxon>Magnoliopsida</taxon>
        <taxon>Liliopsida</taxon>
        <taxon>Poales</taxon>
        <taxon>Poaceae</taxon>
        <taxon>BOP clade</taxon>
        <taxon>Oryzoideae</taxon>
        <taxon>Oryzeae</taxon>
        <taxon>Oryzinae</taxon>
        <taxon>Oryza</taxon>
        <taxon>Oryza sativa</taxon>
    </lineage>
</organism>
<reference evidence="1 2" key="2">
    <citation type="journal article" date="2013" name="Plant Cell Physiol.">
        <title>Rice Annotation Project Database (RAP-DB): an integrative and interactive database for rice genomics.</title>
        <authorList>
            <person name="Sakai H."/>
            <person name="Lee S.S."/>
            <person name="Tanaka T."/>
            <person name="Numa H."/>
            <person name="Kim J."/>
            <person name="Kawahara Y."/>
            <person name="Wakimoto H."/>
            <person name="Yang C.C."/>
            <person name="Iwamoto M."/>
            <person name="Abe T."/>
            <person name="Yamada Y."/>
            <person name="Muto A."/>
            <person name="Inokuchi H."/>
            <person name="Ikemura T."/>
            <person name="Matsumoto T."/>
            <person name="Sasaki T."/>
            <person name="Itoh T."/>
        </authorList>
    </citation>
    <scope>NUCLEOTIDE SEQUENCE [LARGE SCALE GENOMIC DNA]</scope>
    <source>
        <strain evidence="2">cv. Nipponbare</strain>
    </source>
</reference>
<evidence type="ECO:0000313" key="1">
    <source>
        <dbReference type="EMBL" id="BAT14748.1"/>
    </source>
</evidence>
<reference evidence="2" key="1">
    <citation type="journal article" date="2005" name="Nature">
        <title>The map-based sequence of the rice genome.</title>
        <authorList>
            <consortium name="International rice genome sequencing project (IRGSP)"/>
            <person name="Matsumoto T."/>
            <person name="Wu J."/>
            <person name="Kanamori H."/>
            <person name="Katayose Y."/>
            <person name="Fujisawa M."/>
            <person name="Namiki N."/>
            <person name="Mizuno H."/>
            <person name="Yamamoto K."/>
            <person name="Antonio B.A."/>
            <person name="Baba T."/>
            <person name="Sakata K."/>
            <person name="Nagamura Y."/>
            <person name="Aoki H."/>
            <person name="Arikawa K."/>
            <person name="Arita K."/>
            <person name="Bito T."/>
            <person name="Chiden Y."/>
            <person name="Fujitsuka N."/>
            <person name="Fukunaka R."/>
            <person name="Hamada M."/>
            <person name="Harada C."/>
            <person name="Hayashi A."/>
            <person name="Hijishita S."/>
            <person name="Honda M."/>
            <person name="Hosokawa S."/>
            <person name="Ichikawa Y."/>
            <person name="Idonuma A."/>
            <person name="Iijima M."/>
            <person name="Ikeda M."/>
            <person name="Ikeno M."/>
            <person name="Ito K."/>
            <person name="Ito S."/>
            <person name="Ito T."/>
            <person name="Ito Y."/>
            <person name="Ito Y."/>
            <person name="Iwabuchi A."/>
            <person name="Kamiya K."/>
            <person name="Karasawa W."/>
            <person name="Kurita K."/>
            <person name="Katagiri S."/>
            <person name="Kikuta A."/>
            <person name="Kobayashi H."/>
            <person name="Kobayashi N."/>
            <person name="Machita K."/>
            <person name="Maehara T."/>
            <person name="Masukawa M."/>
            <person name="Mizubayashi T."/>
            <person name="Mukai Y."/>
            <person name="Nagasaki H."/>
            <person name="Nagata Y."/>
            <person name="Naito S."/>
            <person name="Nakashima M."/>
            <person name="Nakama Y."/>
            <person name="Nakamichi Y."/>
            <person name="Nakamura M."/>
            <person name="Meguro A."/>
            <person name="Negishi M."/>
            <person name="Ohta I."/>
            <person name="Ohta T."/>
            <person name="Okamoto M."/>
            <person name="Ono N."/>
            <person name="Saji S."/>
            <person name="Sakaguchi M."/>
            <person name="Sakai K."/>
            <person name="Shibata M."/>
            <person name="Shimokawa T."/>
            <person name="Song J."/>
            <person name="Takazaki Y."/>
            <person name="Terasawa K."/>
            <person name="Tsugane M."/>
            <person name="Tsuji K."/>
            <person name="Ueda S."/>
            <person name="Waki K."/>
            <person name="Yamagata H."/>
            <person name="Yamamoto M."/>
            <person name="Yamamoto S."/>
            <person name="Yamane H."/>
            <person name="Yoshiki S."/>
            <person name="Yoshihara R."/>
            <person name="Yukawa K."/>
            <person name="Zhong H."/>
            <person name="Yano M."/>
            <person name="Yuan Q."/>
            <person name="Ouyang S."/>
            <person name="Liu J."/>
            <person name="Jones K.M."/>
            <person name="Gansberger K."/>
            <person name="Moffat K."/>
            <person name="Hill J."/>
            <person name="Bera J."/>
            <person name="Fadrosh D."/>
            <person name="Jin S."/>
            <person name="Johri S."/>
            <person name="Kim M."/>
            <person name="Overton L."/>
            <person name="Reardon M."/>
            <person name="Tsitrin T."/>
            <person name="Vuong H."/>
            <person name="Weaver B."/>
            <person name="Ciecko A."/>
            <person name="Tallon L."/>
            <person name="Jackson J."/>
            <person name="Pai G."/>
            <person name="Aken S.V."/>
            <person name="Utterback T."/>
            <person name="Reidmuller S."/>
            <person name="Feldblyum T."/>
            <person name="Hsiao J."/>
            <person name="Zismann V."/>
            <person name="Iobst S."/>
            <person name="de Vazeille A.R."/>
            <person name="Buell C.R."/>
            <person name="Ying K."/>
            <person name="Li Y."/>
            <person name="Lu T."/>
            <person name="Huang Y."/>
            <person name="Zhao Q."/>
            <person name="Feng Q."/>
            <person name="Zhang L."/>
            <person name="Zhu J."/>
            <person name="Weng Q."/>
            <person name="Mu J."/>
            <person name="Lu Y."/>
            <person name="Fan D."/>
            <person name="Liu Y."/>
            <person name="Guan J."/>
            <person name="Zhang Y."/>
            <person name="Yu S."/>
            <person name="Liu X."/>
            <person name="Zhang Y."/>
            <person name="Hong G."/>
            <person name="Han B."/>
            <person name="Choisne N."/>
            <person name="Demange N."/>
            <person name="Orjeda G."/>
            <person name="Samain S."/>
            <person name="Cattolico L."/>
            <person name="Pelletier E."/>
            <person name="Couloux A."/>
            <person name="Segurens B."/>
            <person name="Wincker P."/>
            <person name="D'Hont A."/>
            <person name="Scarpelli C."/>
            <person name="Weissenbach J."/>
            <person name="Salanoubat M."/>
            <person name="Quetier F."/>
            <person name="Yu Y."/>
            <person name="Kim H.R."/>
            <person name="Rambo T."/>
            <person name="Currie J."/>
            <person name="Collura K."/>
            <person name="Luo M."/>
            <person name="Yang T."/>
            <person name="Ammiraju J.S.S."/>
            <person name="Engler F."/>
            <person name="Soderlund C."/>
            <person name="Wing R.A."/>
            <person name="Palmer L.E."/>
            <person name="de la Bastide M."/>
            <person name="Spiegel L."/>
            <person name="Nascimento L."/>
            <person name="Zutavern T."/>
            <person name="O'Shaughnessy A."/>
            <person name="Dike S."/>
            <person name="Dedhia N."/>
            <person name="Preston R."/>
            <person name="Balija V."/>
            <person name="McCombie W.R."/>
            <person name="Chow T."/>
            <person name="Chen H."/>
            <person name="Chung M."/>
            <person name="Chen C."/>
            <person name="Shaw J."/>
            <person name="Wu H."/>
            <person name="Hsiao K."/>
            <person name="Chao Y."/>
            <person name="Chu M."/>
            <person name="Cheng C."/>
            <person name="Hour A."/>
            <person name="Lee P."/>
            <person name="Lin S."/>
            <person name="Lin Y."/>
            <person name="Liou J."/>
            <person name="Liu S."/>
            <person name="Hsing Y."/>
            <person name="Raghuvanshi S."/>
            <person name="Mohanty A."/>
            <person name="Bharti A.K."/>
            <person name="Gaur A."/>
            <person name="Gupta V."/>
            <person name="Kumar D."/>
            <person name="Ravi V."/>
            <person name="Vij S."/>
            <person name="Kapur A."/>
            <person name="Khurana P."/>
            <person name="Khurana P."/>
            <person name="Khurana J.P."/>
            <person name="Tyagi A.K."/>
            <person name="Gaikwad K."/>
            <person name="Singh A."/>
            <person name="Dalal V."/>
            <person name="Srivastava S."/>
            <person name="Dixit A."/>
            <person name="Pal A.K."/>
            <person name="Ghazi I.A."/>
            <person name="Yadav M."/>
            <person name="Pandit A."/>
            <person name="Bhargava A."/>
            <person name="Sureshbabu K."/>
            <person name="Batra K."/>
            <person name="Sharma T.R."/>
            <person name="Mohapatra T."/>
            <person name="Singh N.K."/>
            <person name="Messing J."/>
            <person name="Nelson A.B."/>
            <person name="Fuks G."/>
            <person name="Kavchok S."/>
            <person name="Keizer G."/>
            <person name="Linton E."/>
            <person name="Llaca V."/>
            <person name="Song R."/>
            <person name="Tanyolac B."/>
            <person name="Young S."/>
            <person name="Ho-Il K."/>
            <person name="Hahn J.H."/>
            <person name="Sangsakoo G."/>
            <person name="Vanavichit A."/>
            <person name="de Mattos Luiz.A.T."/>
            <person name="Zimmer P.D."/>
            <person name="Malone G."/>
            <person name="Dellagostin O."/>
            <person name="de Oliveira A.C."/>
            <person name="Bevan M."/>
            <person name="Bancroft I."/>
            <person name="Minx P."/>
            <person name="Cordum H."/>
            <person name="Wilson R."/>
            <person name="Cheng Z."/>
            <person name="Jin W."/>
            <person name="Jiang J."/>
            <person name="Leong S.A."/>
            <person name="Iwama H."/>
            <person name="Gojobori T."/>
            <person name="Itoh T."/>
            <person name="Niimura Y."/>
            <person name="Fujii Y."/>
            <person name="Habara T."/>
            <person name="Sakai H."/>
            <person name="Sato Y."/>
            <person name="Wilson G."/>
            <person name="Kumar K."/>
            <person name="McCouch S."/>
            <person name="Juretic N."/>
            <person name="Hoen D."/>
            <person name="Wright S."/>
            <person name="Bruskiewich R."/>
            <person name="Bureau T."/>
            <person name="Miyao A."/>
            <person name="Hirochika H."/>
            <person name="Nishikawa T."/>
            <person name="Kadowaki K."/>
            <person name="Sugiura M."/>
            <person name="Burr B."/>
            <person name="Sasaki T."/>
        </authorList>
    </citation>
    <scope>NUCLEOTIDE SEQUENCE [LARGE SCALE GENOMIC DNA]</scope>
    <source>
        <strain evidence="2">cv. Nipponbare</strain>
    </source>
</reference>
<dbReference type="PaxDb" id="39947-A0A0P0Y479"/>
<reference evidence="1 2" key="3">
    <citation type="journal article" date="2013" name="Rice">
        <title>Improvement of the Oryza sativa Nipponbare reference genome using next generation sequence and optical map data.</title>
        <authorList>
            <person name="Kawahara Y."/>
            <person name="de la Bastide M."/>
            <person name="Hamilton J.P."/>
            <person name="Kanamori H."/>
            <person name="McCombie W.R."/>
            <person name="Ouyang S."/>
            <person name="Schwartz D.C."/>
            <person name="Tanaka T."/>
            <person name="Wu J."/>
            <person name="Zhou S."/>
            <person name="Childs K.L."/>
            <person name="Davidson R.M."/>
            <person name="Lin H."/>
            <person name="Quesada-Ocampo L."/>
            <person name="Vaillancourt B."/>
            <person name="Sakai H."/>
            <person name="Lee S.S."/>
            <person name="Kim J."/>
            <person name="Numa H."/>
            <person name="Itoh T."/>
            <person name="Buell C.R."/>
            <person name="Matsumoto T."/>
        </authorList>
    </citation>
    <scope>NUCLEOTIDE SEQUENCE [LARGE SCALE GENOMIC DNA]</scope>
    <source>
        <strain evidence="2">cv. Nipponbare</strain>
    </source>
</reference>
<dbReference type="InParanoid" id="A0A0P0Y479"/>
<proteinExistence type="predicted"/>
<protein>
    <submittedName>
        <fullName evidence="1">Os11g0600301 protein</fullName>
    </submittedName>
</protein>
<sequence>MMKIIDEGSVIKLFTDKLDVTNSPICPNSETVSLEGVRNYCMGLISSSAHSCLLLSSISPSIQLKGEEPTRKSPDDR</sequence>
<name>A0A0P0Y479_ORYSJ</name>
<dbReference type="Gramene" id="Os11t0600301-01">
    <property type="protein sequence ID" value="Os11t0600301-01"/>
    <property type="gene ID" value="Os11g0600301"/>
</dbReference>
<keyword evidence="2" id="KW-1185">Reference proteome</keyword>
<evidence type="ECO:0000313" key="2">
    <source>
        <dbReference type="Proteomes" id="UP000059680"/>
    </source>
</evidence>
<dbReference type="Proteomes" id="UP000059680">
    <property type="component" value="Chromosome 11"/>
</dbReference>